<dbReference type="InterPro" id="IPR011042">
    <property type="entry name" value="6-blade_b-propeller_TolB-like"/>
</dbReference>
<dbReference type="InterPro" id="IPR011989">
    <property type="entry name" value="ARM-like"/>
</dbReference>
<dbReference type="InterPro" id="IPR013427">
    <property type="entry name" value="Haem-bd_dom_put"/>
</dbReference>
<dbReference type="Pfam" id="PF23500">
    <property type="entry name" value="DUF7133"/>
    <property type="match status" value="1"/>
</dbReference>
<dbReference type="PANTHER" id="PTHR33546">
    <property type="entry name" value="LARGE, MULTIFUNCTIONAL SECRETED PROTEIN-RELATED"/>
    <property type="match status" value="1"/>
</dbReference>
<dbReference type="Gene3D" id="1.25.10.10">
    <property type="entry name" value="Leucine-rich Repeat Variant"/>
    <property type="match status" value="1"/>
</dbReference>
<comment type="caution">
    <text evidence="6">The sequence shown here is derived from an EMBL/GenBank/DDBJ whole genome shotgun (WGS) entry which is preliminary data.</text>
</comment>
<dbReference type="NCBIfam" id="TIGR02604">
    <property type="entry name" value="Piru_Ver_Nterm"/>
    <property type="match status" value="1"/>
</dbReference>
<feature type="domain" description="Cytochrome c" evidence="5">
    <location>
        <begin position="843"/>
        <end position="976"/>
    </location>
</feature>
<dbReference type="PANTHER" id="PTHR33546:SF1">
    <property type="entry name" value="LARGE, MULTIFUNCTIONAL SECRETED PROTEIN"/>
    <property type="match status" value="1"/>
</dbReference>
<dbReference type="Gene3D" id="2.120.10.30">
    <property type="entry name" value="TolB, C-terminal domain"/>
    <property type="match status" value="1"/>
</dbReference>
<dbReference type="RefSeq" id="WP_166149705.1">
    <property type="nucleotide sequence ID" value="NZ_JAANYN010000009.1"/>
</dbReference>
<dbReference type="InterPro" id="IPR011041">
    <property type="entry name" value="Quinoprot_gluc/sorb_DH_b-prop"/>
</dbReference>
<dbReference type="SUPFAM" id="SSF48371">
    <property type="entry name" value="ARM repeat"/>
    <property type="match status" value="1"/>
</dbReference>
<protein>
    <submittedName>
        <fullName evidence="6">C-type cytochrome</fullName>
    </submittedName>
</protein>
<evidence type="ECO:0000256" key="4">
    <source>
        <dbReference type="PROSITE-ProRule" id="PRU00433"/>
    </source>
</evidence>
<gene>
    <name evidence="6" type="ORF">G9Q97_18890</name>
</gene>
<dbReference type="Pfam" id="PF13646">
    <property type="entry name" value="HEAT_2"/>
    <property type="match status" value="1"/>
</dbReference>
<sequence>MFELQDAPVNSPLYTYPDSAALKEAMGSFQLEPGLRIELIAAEPLVIDPAAFAFDENGVLYVAENRGYPDPAEGGKPTHLGRIARLEDRDGDGKYDHRTEFATGLTYPNGIMVWKGGVFVTCAPDIYYLKDTDGDGIADEKKVVLTGFNADKTAQIRTSHPTMGMDGWIYITSGLNGGKVYSPEHPERDTVIFSPSDGRFHPETLEFQTTGGKSQFGLAFDAYGRRFGTSNRHPLQHVVLEPWYLERNPHLLFNQTIQDVASSEAAATVYPISQSVTTADFIPKLMGLSHKGTFTSACGPVIYNGTALKDEHLGNAFICEPAQNLVQRQVISPENVSFRSSPAYENREFLASADSWFNPVFLSHGPGGALYLADMHRRVIDHPSYVPESARAGLDFESGKDKGRIYRITKKDFIQNRNPGKNFMGSLSGKQNLVNLLASEEEWERSTAHRLLLERSDKSTVPLLSNMATNGKRAEGRARALWLLYGLEALDIPLLQEAIRDKEAGVREQAVLLSGKLLGKYPDLIQLLMAATTDGDIRVRYLSALELGSVKGEKVIHALAGLAARDGVNQWTRAAVLSGVGGQLSAFLQSFRKMDPVAYPAFPLMMQELGELFGNAADISDCRELLHDMVTSEGDLGWRMATVLGLLNGLGVRDVQLSENGLFYALATATSPDLQVVAKRDFIDQVAIRALDEKESLASRVVATALLGFPPFDWVKNELKQLLKPGNPVEIQLEAVKSLGRQNEPGAALLLLSGETWAAYTPRVKSAVISAMVARRSTVLWLFAAIEENVVKPAEIPSMTRQRLMNDKNNNVKEKAALLFNELESGGRMAVYDAYLEVLDLPADPGLGKVVFDKTCSSCHTYAGEGGEVGPDLTGVKNQPLDALLLHTLVPNYEVLPAYQAVSISSKDGKSLSGWIAAESDNSITLRTAFGTDESILRANIETIHHSGLSLMPDGLEQQMTEEDMANLIAFLKSGGL</sequence>
<dbReference type="SUPFAM" id="SSF50952">
    <property type="entry name" value="Soluble quinoprotein glucose dehydrogenase"/>
    <property type="match status" value="1"/>
</dbReference>
<dbReference type="InterPro" id="IPR009056">
    <property type="entry name" value="Cyt_c-like_dom"/>
</dbReference>
<keyword evidence="7" id="KW-1185">Reference proteome</keyword>
<evidence type="ECO:0000259" key="5">
    <source>
        <dbReference type="PROSITE" id="PS51007"/>
    </source>
</evidence>
<dbReference type="InterPro" id="IPR036909">
    <property type="entry name" value="Cyt_c-like_dom_sf"/>
</dbReference>
<dbReference type="NCBIfam" id="TIGR02603">
    <property type="entry name" value="CxxCH_TIGR02603"/>
    <property type="match status" value="1"/>
</dbReference>
<dbReference type="InterPro" id="IPR055557">
    <property type="entry name" value="DUF7133"/>
</dbReference>
<accession>A0ABX0HD87</accession>
<evidence type="ECO:0000256" key="3">
    <source>
        <dbReference type="ARBA" id="ARBA00023004"/>
    </source>
</evidence>
<dbReference type="InterPro" id="IPR016024">
    <property type="entry name" value="ARM-type_fold"/>
</dbReference>
<evidence type="ECO:0000256" key="1">
    <source>
        <dbReference type="ARBA" id="ARBA00022617"/>
    </source>
</evidence>
<dbReference type="InterPro" id="IPR013428">
    <property type="entry name" value="Membrane-bound_put_N"/>
</dbReference>
<keyword evidence="3 4" id="KW-0408">Iron</keyword>
<dbReference type="Proteomes" id="UP000649799">
    <property type="component" value="Unassembled WGS sequence"/>
</dbReference>
<name>A0ABX0HD87_9BACT</name>
<proteinExistence type="predicted"/>
<keyword evidence="2 4" id="KW-0479">Metal-binding</keyword>
<dbReference type="EMBL" id="JAANYN010000009">
    <property type="protein sequence ID" value="NHE58883.1"/>
    <property type="molecule type" value="Genomic_DNA"/>
</dbReference>
<keyword evidence="1 4" id="KW-0349">Heme</keyword>
<reference evidence="6 7" key="1">
    <citation type="submission" date="2020-03" db="EMBL/GenBank/DDBJ databases">
        <title>Cyclobacterium plantarum sp. nov., a marine bacterium isolated from a coastal-marine wetland.</title>
        <authorList>
            <person name="Sanchez-Porro C."/>
            <person name="Ventosa A."/>
            <person name="Amoozegar M."/>
        </authorList>
    </citation>
    <scope>NUCLEOTIDE SEQUENCE [LARGE SCALE GENOMIC DNA]</scope>
    <source>
        <strain evidence="6 7">GBPx2</strain>
    </source>
</reference>
<organism evidence="6 7">
    <name type="scientific">Cyclobacterium plantarum</name>
    <dbReference type="NCBI Taxonomy" id="2716263"/>
    <lineage>
        <taxon>Bacteria</taxon>
        <taxon>Pseudomonadati</taxon>
        <taxon>Bacteroidota</taxon>
        <taxon>Cytophagia</taxon>
        <taxon>Cytophagales</taxon>
        <taxon>Cyclobacteriaceae</taxon>
        <taxon>Cyclobacterium</taxon>
    </lineage>
</organism>
<dbReference type="PROSITE" id="PS51007">
    <property type="entry name" value="CYTC"/>
    <property type="match status" value="1"/>
</dbReference>
<evidence type="ECO:0000256" key="2">
    <source>
        <dbReference type="ARBA" id="ARBA00022723"/>
    </source>
</evidence>
<dbReference type="Pfam" id="PF00034">
    <property type="entry name" value="Cytochrom_C"/>
    <property type="match status" value="1"/>
</dbReference>
<evidence type="ECO:0000313" key="7">
    <source>
        <dbReference type="Proteomes" id="UP000649799"/>
    </source>
</evidence>
<evidence type="ECO:0000313" key="6">
    <source>
        <dbReference type="EMBL" id="NHE58883.1"/>
    </source>
</evidence>
<dbReference type="Gene3D" id="1.10.760.10">
    <property type="entry name" value="Cytochrome c-like domain"/>
    <property type="match status" value="1"/>
</dbReference>
<dbReference type="SUPFAM" id="SSF46626">
    <property type="entry name" value="Cytochrome c"/>
    <property type="match status" value="1"/>
</dbReference>